<dbReference type="InterPro" id="IPR052925">
    <property type="entry name" value="Phage_Integrase-like_Recomb"/>
</dbReference>
<accession>A0A0C2FPD3</accession>
<dbReference type="GO" id="GO:0006310">
    <property type="term" value="P:DNA recombination"/>
    <property type="evidence" value="ECO:0007669"/>
    <property type="project" value="UniProtKB-KW"/>
</dbReference>
<keyword evidence="1" id="KW-0233">DNA recombination</keyword>
<dbReference type="InterPro" id="IPR011010">
    <property type="entry name" value="DNA_brk_join_enz"/>
</dbReference>
<dbReference type="PANTHER" id="PTHR34605:SF3">
    <property type="entry name" value="P CELL-TYPE AGGLUTINATION PROTEIN MAP4-LIKE-RELATED"/>
    <property type="match status" value="1"/>
</dbReference>
<feature type="non-terminal residue" evidence="3">
    <location>
        <position position="1"/>
    </location>
</feature>
<dbReference type="GO" id="GO:0015074">
    <property type="term" value="P:DNA integration"/>
    <property type="evidence" value="ECO:0007669"/>
    <property type="project" value="InterPro"/>
</dbReference>
<organism evidence="3 4">
    <name type="scientific">Ancylostoma duodenale</name>
    <dbReference type="NCBI Taxonomy" id="51022"/>
    <lineage>
        <taxon>Eukaryota</taxon>
        <taxon>Metazoa</taxon>
        <taxon>Ecdysozoa</taxon>
        <taxon>Nematoda</taxon>
        <taxon>Chromadorea</taxon>
        <taxon>Rhabditida</taxon>
        <taxon>Rhabditina</taxon>
        <taxon>Rhabditomorpha</taxon>
        <taxon>Strongyloidea</taxon>
        <taxon>Ancylostomatidae</taxon>
        <taxon>Ancylostomatinae</taxon>
        <taxon>Ancylostoma</taxon>
    </lineage>
</organism>
<dbReference type="GO" id="GO:0003677">
    <property type="term" value="F:DNA binding"/>
    <property type="evidence" value="ECO:0007669"/>
    <property type="project" value="InterPro"/>
</dbReference>
<evidence type="ECO:0000313" key="3">
    <source>
        <dbReference type="EMBL" id="KIH48569.1"/>
    </source>
</evidence>
<evidence type="ECO:0000256" key="1">
    <source>
        <dbReference type="ARBA" id="ARBA00023172"/>
    </source>
</evidence>
<dbReference type="InterPro" id="IPR013762">
    <property type="entry name" value="Integrase-like_cat_sf"/>
</dbReference>
<proteinExistence type="predicted"/>
<dbReference type="AlphaFoldDB" id="A0A0C2FPD3"/>
<dbReference type="Gene3D" id="1.10.443.10">
    <property type="entry name" value="Intergrase catalytic core"/>
    <property type="match status" value="1"/>
</dbReference>
<sequence length="281" mass="30499">IERGRAAYPRATPVGGAKRPLDATLAPSHPAPRFEEGAALATVAQKLGMPDISTIISNALNADRATSTISSYRAELTRFLQWRSDPGMHNLPLSKARNLYLAKCAHDGRQKSLPLVVAALNYFCGALSGVDSEIQHSILEAEKRNTPRVTHRTKIDQQSMRRLVLEGNNSPDPKVTQAATLALLQFKGLLRISEAQALRVADLRHKGDGLYNIFINQSKTDQYKKGVEVACQLDGGGAASLALSLGVEQASVMQAGRWKSLDAFRCYIAPKPLHLPTNPAD</sequence>
<feature type="region of interest" description="Disordered" evidence="2">
    <location>
        <begin position="1"/>
        <end position="22"/>
    </location>
</feature>
<evidence type="ECO:0000256" key="2">
    <source>
        <dbReference type="SAM" id="MobiDB-lite"/>
    </source>
</evidence>
<dbReference type="PANTHER" id="PTHR34605">
    <property type="entry name" value="PHAGE_INTEGRASE DOMAIN-CONTAINING PROTEIN"/>
    <property type="match status" value="1"/>
</dbReference>
<protein>
    <submittedName>
        <fullName evidence="3">Uncharacterized protein</fullName>
    </submittedName>
</protein>
<dbReference type="Proteomes" id="UP000054047">
    <property type="component" value="Unassembled WGS sequence"/>
</dbReference>
<gene>
    <name evidence="3" type="ORF">ANCDUO_21360</name>
</gene>
<dbReference type="SUPFAM" id="SSF56349">
    <property type="entry name" value="DNA breaking-rejoining enzymes"/>
    <property type="match status" value="1"/>
</dbReference>
<name>A0A0C2FPD3_9BILA</name>
<evidence type="ECO:0000313" key="4">
    <source>
        <dbReference type="Proteomes" id="UP000054047"/>
    </source>
</evidence>
<dbReference type="EMBL" id="KN758581">
    <property type="protein sequence ID" value="KIH48569.1"/>
    <property type="molecule type" value="Genomic_DNA"/>
</dbReference>
<reference evidence="3 4" key="1">
    <citation type="submission" date="2013-12" db="EMBL/GenBank/DDBJ databases">
        <title>Draft genome of the parsitic nematode Ancylostoma duodenale.</title>
        <authorList>
            <person name="Mitreva M."/>
        </authorList>
    </citation>
    <scope>NUCLEOTIDE SEQUENCE [LARGE SCALE GENOMIC DNA]</scope>
    <source>
        <strain evidence="3 4">Zhejiang</strain>
    </source>
</reference>
<keyword evidence="4" id="KW-1185">Reference proteome</keyword>
<dbReference type="OrthoDB" id="5868766at2759"/>